<evidence type="ECO:0000256" key="1">
    <source>
        <dbReference type="SAM" id="MobiDB-lite"/>
    </source>
</evidence>
<dbReference type="KEGG" id="mha:HF1_05700"/>
<dbReference type="Proteomes" id="UP000008637">
    <property type="component" value="Chromosome"/>
</dbReference>
<protein>
    <submittedName>
        <fullName evidence="2">Uncharacterized protein</fullName>
    </submittedName>
</protein>
<accession>E8ZHF7</accession>
<dbReference type="AlphaFoldDB" id="E8ZHF7"/>
<proteinExistence type="predicted"/>
<dbReference type="OrthoDB" id="9826525at2"/>
<gene>
    <name evidence="2" type="ordered locus">HF1_05700</name>
</gene>
<keyword evidence="3" id="KW-1185">Reference proteome</keyword>
<evidence type="ECO:0000313" key="3">
    <source>
        <dbReference type="Proteomes" id="UP000008637"/>
    </source>
</evidence>
<sequence length="214" mass="23960">MEFTISKLAGAAGIVGASSAGGFGIYKAISKGDSIKTVILRSHSLKFHEFLDAKDPKWSGVKAEYEKSKSLNKPKEAGKVIDKESLPSWCNEAVNSSFIDTEDFKYRYVLEWCYLNTNTLESQMGLEGRQLAGEKDASTGASAWQSTWTTKYKPDKEKPEWKITGEDDKLNGDNDSQGATELQKWCVKKLGVFMYSEEAKQDSKKFFRFCVKDA</sequence>
<feature type="region of interest" description="Disordered" evidence="1">
    <location>
        <begin position="155"/>
        <end position="176"/>
    </location>
</feature>
<feature type="compositionally biased region" description="Basic and acidic residues" evidence="1">
    <location>
        <begin position="155"/>
        <end position="172"/>
    </location>
</feature>
<dbReference type="EMBL" id="FR773153">
    <property type="protein sequence ID" value="CBY92578.1"/>
    <property type="molecule type" value="Genomic_DNA"/>
</dbReference>
<reference evidence="2 3" key="1">
    <citation type="journal article" date="2011" name="J. Bacteriol.">
        <title>Complete genome sequence of Mycoplasma haemofelis, a hemotropic mycoplasma.</title>
        <authorList>
            <person name="Barker E.N."/>
            <person name="Helps C.R."/>
            <person name="Peters I.R."/>
            <person name="Darby A.C."/>
            <person name="Radford A.D."/>
            <person name="Tasker S."/>
        </authorList>
    </citation>
    <scope>NUCLEOTIDE SEQUENCE [LARGE SCALE GENOMIC DNA]</scope>
    <source>
        <strain evidence="2 3">Langford 1</strain>
    </source>
</reference>
<evidence type="ECO:0000313" key="2">
    <source>
        <dbReference type="EMBL" id="CBY92578.1"/>
    </source>
</evidence>
<name>E8ZHF7_MYCHL</name>
<dbReference type="HOGENOM" id="CLU_098620_4_0_14"/>
<organism evidence="2 3">
    <name type="scientific">Mycoplasma haemofelis (strain Langford 1)</name>
    <name type="common">Haemobartonella felis</name>
    <dbReference type="NCBI Taxonomy" id="941640"/>
    <lineage>
        <taxon>Bacteria</taxon>
        <taxon>Bacillati</taxon>
        <taxon>Mycoplasmatota</taxon>
        <taxon>Mollicutes</taxon>
        <taxon>Mycoplasmataceae</taxon>
        <taxon>Mycoplasma</taxon>
    </lineage>
</organism>